<reference evidence="3 4" key="1">
    <citation type="submission" date="2024-02" db="EMBL/GenBank/DDBJ databases">
        <title>Genome analysis and characterization of Microbaculum marinisediminis sp. nov., isolated from marine sediment.</title>
        <authorList>
            <person name="Du Z.-J."/>
            <person name="Ye Y.-Q."/>
            <person name="Zhang Z.-R."/>
            <person name="Yuan S.-M."/>
            <person name="Zhang X.-Y."/>
        </authorList>
    </citation>
    <scope>NUCLEOTIDE SEQUENCE [LARGE SCALE GENOMIC DNA]</scope>
    <source>
        <strain evidence="3 4">SDUM1044001</strain>
    </source>
</reference>
<name>A0AAW9RXA7_9HYPH</name>
<gene>
    <name evidence="3" type="ORF">V3328_22900</name>
</gene>
<dbReference type="InterPro" id="IPR036465">
    <property type="entry name" value="vWFA_dom_sf"/>
</dbReference>
<evidence type="ECO:0000259" key="2">
    <source>
        <dbReference type="PROSITE" id="PS50234"/>
    </source>
</evidence>
<dbReference type="PROSITE" id="PS50234">
    <property type="entry name" value="VWFA"/>
    <property type="match status" value="1"/>
</dbReference>
<protein>
    <submittedName>
        <fullName evidence="3">VWA domain-containing protein</fullName>
    </submittedName>
</protein>
<dbReference type="PANTHER" id="PTHR10579:SF43">
    <property type="entry name" value="ZINC FINGER (C3HC4-TYPE RING FINGER) FAMILY PROTEIN"/>
    <property type="match status" value="1"/>
</dbReference>
<dbReference type="RefSeq" id="WP_340332048.1">
    <property type="nucleotide sequence ID" value="NZ_JAZHOF010000011.1"/>
</dbReference>
<dbReference type="InterPro" id="IPR002035">
    <property type="entry name" value="VWF_A"/>
</dbReference>
<keyword evidence="1" id="KW-0732">Signal</keyword>
<proteinExistence type="predicted"/>
<evidence type="ECO:0000313" key="4">
    <source>
        <dbReference type="Proteomes" id="UP001378188"/>
    </source>
</evidence>
<dbReference type="InterPro" id="IPR051266">
    <property type="entry name" value="CLCR"/>
</dbReference>
<dbReference type="Proteomes" id="UP001378188">
    <property type="component" value="Unassembled WGS sequence"/>
</dbReference>
<dbReference type="AlphaFoldDB" id="A0AAW9RXA7"/>
<dbReference type="PANTHER" id="PTHR10579">
    <property type="entry name" value="CALCIUM-ACTIVATED CHLORIDE CHANNEL REGULATOR"/>
    <property type="match status" value="1"/>
</dbReference>
<dbReference type="SUPFAM" id="SSF53300">
    <property type="entry name" value="vWA-like"/>
    <property type="match status" value="1"/>
</dbReference>
<keyword evidence="4" id="KW-1185">Reference proteome</keyword>
<dbReference type="Pfam" id="PF13519">
    <property type="entry name" value="VWA_2"/>
    <property type="match status" value="1"/>
</dbReference>
<sequence>MSRITALLMRGLAAVCFFLLATTAPQHVRAADGAKVILVLDASGSMWGQIDGRTKIEMAREAVATILSTWRASDELGLIAYGHRSKGDCNDIEVLMAPGSLDRDGFQATVNKLNPKGKTPMTEAVRQAATALRSTEQAATVILVSDGEETCNADPCAVASELEAAGVGLTVHAVGLDIADPKTRAQLQCIAENTGGMFVSADNAEELETALQTTVAAAQQATAEPAQPKQEAPQPVSPVTLEAMAVMVEGGAAITEGLAWDVFAAGADGAAAGDPIEYSYDSPYRAELAPGAYVLRVSHGLVTAETPVEIEAGKTAEETLVLNAGIAKVRAFAAEGASDPLDAAFTLRNGDGSIDATEYGTEVSFIAAAGPWQLTVNHGAATTSVPVEVTAGETTELDIVIGTGTIHASATYSGAGDAVADGLFFELVPASKPDGEPVVYSYDPRAVLVVPAGDYLLRATAGLAKVSTPVTVAAGGEASVTAVLSAGVIAVTRGEEFSSCEILGAKKDIAGNRANFGYWYDQQFQTVAPAGDYAVVCARDDGTKEEAPATVTAGERTETAM</sequence>
<accession>A0AAW9RXA7</accession>
<feature type="chain" id="PRO_5044027133" evidence="1">
    <location>
        <begin position="31"/>
        <end position="561"/>
    </location>
</feature>
<comment type="caution">
    <text evidence="3">The sequence shown here is derived from an EMBL/GenBank/DDBJ whole genome shotgun (WGS) entry which is preliminary data.</text>
</comment>
<dbReference type="EMBL" id="JAZHOF010000011">
    <property type="protein sequence ID" value="MEJ8574351.1"/>
    <property type="molecule type" value="Genomic_DNA"/>
</dbReference>
<feature type="signal peptide" evidence="1">
    <location>
        <begin position="1"/>
        <end position="30"/>
    </location>
</feature>
<organism evidence="3 4">
    <name type="scientific">Microbaculum marinum</name>
    <dbReference type="NCBI Taxonomy" id="1764581"/>
    <lineage>
        <taxon>Bacteria</taxon>
        <taxon>Pseudomonadati</taxon>
        <taxon>Pseudomonadota</taxon>
        <taxon>Alphaproteobacteria</taxon>
        <taxon>Hyphomicrobiales</taxon>
        <taxon>Tepidamorphaceae</taxon>
        <taxon>Microbaculum</taxon>
    </lineage>
</organism>
<dbReference type="Gene3D" id="3.40.50.410">
    <property type="entry name" value="von Willebrand factor, type A domain"/>
    <property type="match status" value="1"/>
</dbReference>
<evidence type="ECO:0000313" key="3">
    <source>
        <dbReference type="EMBL" id="MEJ8574351.1"/>
    </source>
</evidence>
<dbReference type="SMART" id="SM00327">
    <property type="entry name" value="VWA"/>
    <property type="match status" value="1"/>
</dbReference>
<evidence type="ECO:0000256" key="1">
    <source>
        <dbReference type="SAM" id="SignalP"/>
    </source>
</evidence>
<feature type="domain" description="VWFA" evidence="2">
    <location>
        <begin position="35"/>
        <end position="215"/>
    </location>
</feature>